<keyword evidence="5 10" id="KW-1133">Transmembrane helix</keyword>
<comment type="caution">
    <text evidence="11">The sequence shown here is derived from an EMBL/GenBank/DDBJ whole genome shotgun (WGS) entry which is preliminary data.</text>
</comment>
<evidence type="ECO:0000256" key="8">
    <source>
        <dbReference type="ARBA" id="ARBA00023209"/>
    </source>
</evidence>
<comment type="function">
    <text evidence="10">Catalyzes the transfer of an acyl group from acyl-phosphate (acyl-PO(4)) to glycerol-3-phosphate (G3P) to form lysophosphatidic acid (LPA). This enzyme utilizes acyl-phosphate as fatty acyl donor, but not acyl-CoA or acyl-ACP.</text>
</comment>
<gene>
    <name evidence="10 11" type="primary">plsY</name>
    <name evidence="11" type="ORF">FJZ47_02510</name>
</gene>
<dbReference type="SMART" id="SM01207">
    <property type="entry name" value="G3P_acyltransf"/>
    <property type="match status" value="1"/>
</dbReference>
<evidence type="ECO:0000256" key="9">
    <source>
        <dbReference type="ARBA" id="ARBA00023264"/>
    </source>
</evidence>
<evidence type="ECO:0000256" key="10">
    <source>
        <dbReference type="HAMAP-Rule" id="MF_01043"/>
    </source>
</evidence>
<accession>A0A937VX54</accession>
<keyword evidence="11" id="KW-0012">Acyltransferase</keyword>
<dbReference type="GO" id="GO:0005886">
    <property type="term" value="C:plasma membrane"/>
    <property type="evidence" value="ECO:0007669"/>
    <property type="project" value="UniProtKB-SubCell"/>
</dbReference>
<proteinExistence type="inferred from homology"/>
<feature type="transmembrane region" description="Helical" evidence="10">
    <location>
        <begin position="156"/>
        <end position="176"/>
    </location>
</feature>
<keyword evidence="1 10" id="KW-1003">Cell membrane</keyword>
<dbReference type="Pfam" id="PF02660">
    <property type="entry name" value="G3P_acyltransf"/>
    <property type="match status" value="1"/>
</dbReference>
<sequence>MVMDVFCVLLAYCLGSLSFGLLIARLHKGVDIRHSGSGNIGATNVARTLGKTAGALTLLGDSAKGLLAVWLAQAWRPSALFLAIVALAAVLGHMFPVYHGFRGGKGVATALGVLIPTVPLSLLGGVVVWLVAAYLWRYVSLASMLAALAVPLLTSYWAYPTPLLFTTSLIAILILYKHRENWQRLRQGCEGKFS</sequence>
<dbReference type="HAMAP" id="MF_01043">
    <property type="entry name" value="PlsY"/>
    <property type="match status" value="1"/>
</dbReference>
<comment type="pathway">
    <text evidence="10">Lipid metabolism; phospholipid metabolism.</text>
</comment>
<feature type="transmembrane region" description="Helical" evidence="10">
    <location>
        <begin position="79"/>
        <end position="98"/>
    </location>
</feature>
<name>A0A937VX54_UNCTE</name>
<comment type="subunit">
    <text evidence="10">Probably interacts with PlsX.</text>
</comment>
<comment type="catalytic activity">
    <reaction evidence="10">
        <text>an acyl phosphate + sn-glycerol 3-phosphate = a 1-acyl-sn-glycero-3-phosphate + phosphate</text>
        <dbReference type="Rhea" id="RHEA:34075"/>
        <dbReference type="ChEBI" id="CHEBI:43474"/>
        <dbReference type="ChEBI" id="CHEBI:57597"/>
        <dbReference type="ChEBI" id="CHEBI:57970"/>
        <dbReference type="ChEBI" id="CHEBI:59918"/>
        <dbReference type="EC" id="2.3.1.275"/>
    </reaction>
</comment>
<evidence type="ECO:0000256" key="5">
    <source>
        <dbReference type="ARBA" id="ARBA00022989"/>
    </source>
</evidence>
<comment type="subcellular location">
    <subcellularLocation>
        <location evidence="10">Cell membrane</location>
        <topology evidence="10">Multi-pass membrane protein</topology>
    </subcellularLocation>
</comment>
<evidence type="ECO:0000256" key="7">
    <source>
        <dbReference type="ARBA" id="ARBA00023136"/>
    </source>
</evidence>
<evidence type="ECO:0000256" key="6">
    <source>
        <dbReference type="ARBA" id="ARBA00023098"/>
    </source>
</evidence>
<evidence type="ECO:0000313" key="11">
    <source>
        <dbReference type="EMBL" id="MBM3222666.1"/>
    </source>
</evidence>
<evidence type="ECO:0000256" key="4">
    <source>
        <dbReference type="ARBA" id="ARBA00022692"/>
    </source>
</evidence>
<keyword evidence="6 10" id="KW-0443">Lipid metabolism</keyword>
<evidence type="ECO:0000256" key="1">
    <source>
        <dbReference type="ARBA" id="ARBA00022475"/>
    </source>
</evidence>
<dbReference type="PANTHER" id="PTHR30309">
    <property type="entry name" value="INNER MEMBRANE PROTEIN YGIH"/>
    <property type="match status" value="1"/>
</dbReference>
<evidence type="ECO:0000256" key="3">
    <source>
        <dbReference type="ARBA" id="ARBA00022679"/>
    </source>
</evidence>
<dbReference type="NCBIfam" id="TIGR00023">
    <property type="entry name" value="glycerol-3-phosphate 1-O-acyltransferase PlsY"/>
    <property type="match status" value="1"/>
</dbReference>
<evidence type="ECO:0000313" key="12">
    <source>
        <dbReference type="Proteomes" id="UP000712673"/>
    </source>
</evidence>
<protein>
    <recommendedName>
        <fullName evidence="10">Glycerol-3-phosphate acyltransferase</fullName>
    </recommendedName>
    <alternativeName>
        <fullName evidence="10">Acyl-PO4 G3P acyltransferase</fullName>
    </alternativeName>
    <alternativeName>
        <fullName evidence="10">Acyl-phosphate--glycerol-3-phosphate acyltransferase</fullName>
    </alternativeName>
    <alternativeName>
        <fullName evidence="10">G3P acyltransferase</fullName>
        <shortName evidence="10">GPAT</shortName>
        <ecNumber evidence="10">2.3.1.275</ecNumber>
    </alternativeName>
    <alternativeName>
        <fullName evidence="10">Lysophosphatidic acid synthase</fullName>
        <shortName evidence="10">LPA synthase</shortName>
    </alternativeName>
</protein>
<evidence type="ECO:0000256" key="2">
    <source>
        <dbReference type="ARBA" id="ARBA00022516"/>
    </source>
</evidence>
<dbReference type="AlphaFoldDB" id="A0A937VX54"/>
<dbReference type="EC" id="2.3.1.275" evidence="10"/>
<comment type="caution">
    <text evidence="10">Lacks conserved residue(s) required for the propagation of feature annotation.</text>
</comment>
<keyword evidence="9 10" id="KW-1208">Phospholipid metabolism</keyword>
<dbReference type="Proteomes" id="UP000712673">
    <property type="component" value="Unassembled WGS sequence"/>
</dbReference>
<dbReference type="GO" id="GO:0043772">
    <property type="term" value="F:acyl-phosphate glycerol-3-phosphate acyltransferase activity"/>
    <property type="evidence" value="ECO:0007669"/>
    <property type="project" value="UniProtKB-UniRule"/>
</dbReference>
<dbReference type="PANTHER" id="PTHR30309:SF0">
    <property type="entry name" value="GLYCEROL-3-PHOSPHATE ACYLTRANSFERASE-RELATED"/>
    <property type="match status" value="1"/>
</dbReference>
<keyword evidence="4 10" id="KW-0812">Transmembrane</keyword>
<keyword evidence="8 10" id="KW-0594">Phospholipid biosynthesis</keyword>
<comment type="similarity">
    <text evidence="10">Belongs to the PlsY family.</text>
</comment>
<dbReference type="InterPro" id="IPR003811">
    <property type="entry name" value="G3P_acylTferase_PlsY"/>
</dbReference>
<dbReference type="EMBL" id="VGLS01000041">
    <property type="protein sequence ID" value="MBM3222666.1"/>
    <property type="molecule type" value="Genomic_DNA"/>
</dbReference>
<keyword evidence="3 10" id="KW-0808">Transferase</keyword>
<dbReference type="GO" id="GO:0008654">
    <property type="term" value="P:phospholipid biosynthetic process"/>
    <property type="evidence" value="ECO:0007669"/>
    <property type="project" value="UniProtKB-UniRule"/>
</dbReference>
<reference evidence="11" key="1">
    <citation type="submission" date="2019-03" db="EMBL/GenBank/DDBJ databases">
        <title>Lake Tanganyika Metagenome-Assembled Genomes (MAGs).</title>
        <authorList>
            <person name="Tran P."/>
        </authorList>
    </citation>
    <scope>NUCLEOTIDE SEQUENCE</scope>
    <source>
        <strain evidence="11">K_DeepCast_65m_m2_066</strain>
    </source>
</reference>
<feature type="transmembrane region" description="Helical" evidence="10">
    <location>
        <begin position="110"/>
        <end position="136"/>
    </location>
</feature>
<keyword evidence="2 10" id="KW-0444">Lipid biosynthesis</keyword>
<organism evidence="11 12">
    <name type="scientific">Tectimicrobiota bacterium</name>
    <dbReference type="NCBI Taxonomy" id="2528274"/>
    <lineage>
        <taxon>Bacteria</taxon>
        <taxon>Pseudomonadati</taxon>
        <taxon>Nitrospinota/Tectimicrobiota group</taxon>
        <taxon>Candidatus Tectimicrobiota</taxon>
    </lineage>
</organism>
<keyword evidence="7 10" id="KW-0472">Membrane</keyword>